<dbReference type="EMBL" id="JACJID010000005">
    <property type="protein sequence ID" value="MBA8929571.1"/>
    <property type="molecule type" value="Genomic_DNA"/>
</dbReference>
<evidence type="ECO:0000313" key="4">
    <source>
        <dbReference type="Proteomes" id="UP000517916"/>
    </source>
</evidence>
<dbReference type="InterPro" id="IPR011576">
    <property type="entry name" value="Pyridox_Oxase_N"/>
</dbReference>
<comment type="caution">
    <text evidence="3">The sequence shown here is derived from an EMBL/GenBank/DDBJ whole genome shotgun (WGS) entry which is preliminary data.</text>
</comment>
<feature type="region of interest" description="Disordered" evidence="1">
    <location>
        <begin position="1"/>
        <end position="21"/>
    </location>
</feature>
<dbReference type="Pfam" id="PF01243">
    <property type="entry name" value="PNPOx_N"/>
    <property type="match status" value="1"/>
</dbReference>
<feature type="domain" description="Pyridoxamine 5'-phosphate oxidase N-terminal" evidence="2">
    <location>
        <begin position="52"/>
        <end position="180"/>
    </location>
</feature>
<dbReference type="PANTHER" id="PTHR42815">
    <property type="entry name" value="FAD-BINDING, PUTATIVE (AFU_ORTHOLOGUE AFUA_6G07600)-RELATED"/>
    <property type="match status" value="1"/>
</dbReference>
<dbReference type="Gene3D" id="2.30.110.10">
    <property type="entry name" value="Electron Transport, Fmn-binding Protein, Chain A"/>
    <property type="match status" value="1"/>
</dbReference>
<proteinExistence type="predicted"/>
<dbReference type="RefSeq" id="WP_318296770.1">
    <property type="nucleotide sequence ID" value="NZ_BAAABQ010000017.1"/>
</dbReference>
<name>A0ABR6BSF9_9PSEU</name>
<dbReference type="SUPFAM" id="SSF50475">
    <property type="entry name" value="FMN-binding split barrel"/>
    <property type="match status" value="1"/>
</dbReference>
<evidence type="ECO:0000256" key="1">
    <source>
        <dbReference type="SAM" id="MobiDB-lite"/>
    </source>
</evidence>
<keyword evidence="4" id="KW-1185">Reference proteome</keyword>
<organism evidence="3 4">
    <name type="scientific">Kutzneria viridogrisea</name>
    <dbReference type="NCBI Taxonomy" id="47990"/>
    <lineage>
        <taxon>Bacteria</taxon>
        <taxon>Bacillati</taxon>
        <taxon>Actinomycetota</taxon>
        <taxon>Actinomycetes</taxon>
        <taxon>Pseudonocardiales</taxon>
        <taxon>Pseudonocardiaceae</taxon>
        <taxon>Kutzneria</taxon>
    </lineage>
</organism>
<sequence length="225" mass="25001">MTGLTPVPEDPLGADESYRDLPGSHGEHLLQRAFGTQDRAKRFYADQVLDHLNEEMRAFIGRMEMAFVGTADGKGDCDVSLRAGSAGFVQVLGERELAYPEYRGNGVMASLGNISENPHVAMLLVDFVSDLIGLHVNGSARIVEDAELRVRHPGLPVAAERGRTPERWVVLHVDEAYIHCRKHIPRMVPVDRTRDWGTDEARPKGGDYFRAKGVNGQRRHAWAAH</sequence>
<dbReference type="InterPro" id="IPR012349">
    <property type="entry name" value="Split_barrel_FMN-bd"/>
</dbReference>
<reference evidence="3 4" key="1">
    <citation type="submission" date="2020-08" db="EMBL/GenBank/DDBJ databases">
        <title>Genomic Encyclopedia of Archaeal and Bacterial Type Strains, Phase II (KMG-II): from individual species to whole genera.</title>
        <authorList>
            <person name="Goeker M."/>
        </authorList>
    </citation>
    <scope>NUCLEOTIDE SEQUENCE [LARGE SCALE GENOMIC DNA]</scope>
    <source>
        <strain evidence="3 4">DSM 43850</strain>
    </source>
</reference>
<accession>A0ABR6BSF9</accession>
<gene>
    <name evidence="3" type="ORF">BC739_006789</name>
</gene>
<dbReference type="Proteomes" id="UP000517916">
    <property type="component" value="Unassembled WGS sequence"/>
</dbReference>
<evidence type="ECO:0000259" key="2">
    <source>
        <dbReference type="Pfam" id="PF01243"/>
    </source>
</evidence>
<dbReference type="PANTHER" id="PTHR42815:SF2">
    <property type="entry name" value="FAD-BINDING, PUTATIVE (AFU_ORTHOLOGUE AFUA_6G07600)-RELATED"/>
    <property type="match status" value="1"/>
</dbReference>
<protein>
    <recommendedName>
        <fullName evidence="2">Pyridoxamine 5'-phosphate oxidase N-terminal domain-containing protein</fullName>
    </recommendedName>
</protein>
<evidence type="ECO:0000313" key="3">
    <source>
        <dbReference type="EMBL" id="MBA8929571.1"/>
    </source>
</evidence>